<dbReference type="GO" id="GO:0005524">
    <property type="term" value="F:ATP binding"/>
    <property type="evidence" value="ECO:0007669"/>
    <property type="project" value="UniProtKB-KW"/>
</dbReference>
<dbReference type="InterPro" id="IPR036890">
    <property type="entry name" value="HATPase_C_sf"/>
</dbReference>
<feature type="region of interest" description="Disordered" evidence="5">
    <location>
        <begin position="234"/>
        <end position="254"/>
    </location>
</feature>
<evidence type="ECO:0000256" key="1">
    <source>
        <dbReference type="ARBA" id="ARBA00008239"/>
    </source>
</evidence>
<name>A0A5J4X9A8_9EUKA</name>
<dbReference type="OrthoDB" id="28737at2759"/>
<dbReference type="AlphaFoldDB" id="A0A5J4X9A8"/>
<dbReference type="InterPro" id="IPR020568">
    <property type="entry name" value="Ribosomal_Su5_D2-typ_SF"/>
</dbReference>
<keyword evidence="2" id="KW-0547">Nucleotide-binding</keyword>
<feature type="compositionally biased region" description="Basic and acidic residues" evidence="5">
    <location>
        <begin position="894"/>
        <end position="904"/>
    </location>
</feature>
<feature type="compositionally biased region" description="Basic and acidic residues" evidence="5">
    <location>
        <begin position="440"/>
        <end position="476"/>
    </location>
</feature>
<dbReference type="SUPFAM" id="SSF55874">
    <property type="entry name" value="ATPase domain of HSP90 chaperone/DNA topoisomerase II/histidine kinase"/>
    <property type="match status" value="1"/>
</dbReference>
<dbReference type="SUPFAM" id="SSF110942">
    <property type="entry name" value="HSP90 C-terminal domain"/>
    <property type="match status" value="1"/>
</dbReference>
<accession>A0A5J4X9A8</accession>
<dbReference type="Pfam" id="PF00183">
    <property type="entry name" value="HSP90"/>
    <property type="match status" value="2"/>
</dbReference>
<dbReference type="HAMAP" id="MF_00505">
    <property type="entry name" value="HSP90"/>
    <property type="match status" value="1"/>
</dbReference>
<evidence type="ECO:0000313" key="9">
    <source>
        <dbReference type="Proteomes" id="UP000324800"/>
    </source>
</evidence>
<dbReference type="InterPro" id="IPR020575">
    <property type="entry name" value="Hsp90_N"/>
</dbReference>
<dbReference type="InterPro" id="IPR019805">
    <property type="entry name" value="Heat_shock_protein_90_CS"/>
</dbReference>
<feature type="region of interest" description="Disordered" evidence="5">
    <location>
        <begin position="440"/>
        <end position="497"/>
    </location>
</feature>
<dbReference type="SMART" id="SM00387">
    <property type="entry name" value="HATPase_c"/>
    <property type="match status" value="1"/>
</dbReference>
<evidence type="ECO:0000256" key="6">
    <source>
        <dbReference type="SAM" id="SignalP"/>
    </source>
</evidence>
<proteinExistence type="inferred from homology"/>
<dbReference type="Proteomes" id="UP000324800">
    <property type="component" value="Unassembled WGS sequence"/>
</dbReference>
<dbReference type="InterPro" id="IPR001404">
    <property type="entry name" value="Hsp90_fam"/>
</dbReference>
<keyword evidence="3" id="KW-0067">ATP-binding</keyword>
<feature type="compositionally biased region" description="Basic and acidic residues" evidence="5">
    <location>
        <begin position="234"/>
        <end position="243"/>
    </location>
</feature>
<evidence type="ECO:0000313" key="8">
    <source>
        <dbReference type="EMBL" id="KAA6403663.1"/>
    </source>
</evidence>
<dbReference type="SUPFAM" id="SSF54211">
    <property type="entry name" value="Ribosomal protein S5 domain 2-like"/>
    <property type="match status" value="2"/>
</dbReference>
<reference evidence="8 9" key="1">
    <citation type="submission" date="2019-03" db="EMBL/GenBank/DDBJ databases">
        <title>Single cell metagenomics reveals metabolic interactions within the superorganism composed of flagellate Streblomastix strix and complex community of Bacteroidetes bacteria on its surface.</title>
        <authorList>
            <person name="Treitli S.C."/>
            <person name="Kolisko M."/>
            <person name="Husnik F."/>
            <person name="Keeling P."/>
            <person name="Hampl V."/>
        </authorList>
    </citation>
    <scope>NUCLEOTIDE SEQUENCE [LARGE SCALE GENOMIC DNA]</scope>
    <source>
        <strain evidence="8">ST1C</strain>
    </source>
</reference>
<evidence type="ECO:0000256" key="3">
    <source>
        <dbReference type="ARBA" id="ARBA00022840"/>
    </source>
</evidence>
<dbReference type="GO" id="GO:0140662">
    <property type="term" value="F:ATP-dependent protein folding chaperone"/>
    <property type="evidence" value="ECO:0007669"/>
    <property type="project" value="InterPro"/>
</dbReference>
<dbReference type="Pfam" id="PF13589">
    <property type="entry name" value="HATPase_c_3"/>
    <property type="match status" value="1"/>
</dbReference>
<dbReference type="GO" id="GO:0051082">
    <property type="term" value="F:unfolded protein binding"/>
    <property type="evidence" value="ECO:0007669"/>
    <property type="project" value="InterPro"/>
</dbReference>
<feature type="signal peptide" evidence="6">
    <location>
        <begin position="1"/>
        <end position="16"/>
    </location>
</feature>
<dbReference type="PRINTS" id="PR00775">
    <property type="entry name" value="HEATSHOCK90"/>
</dbReference>
<dbReference type="CDD" id="cd16927">
    <property type="entry name" value="HATPase_Hsp90-like"/>
    <property type="match status" value="1"/>
</dbReference>
<dbReference type="PANTHER" id="PTHR11528">
    <property type="entry name" value="HEAT SHOCK PROTEIN 90 FAMILY MEMBER"/>
    <property type="match status" value="1"/>
</dbReference>
<feature type="chain" id="PRO_5023826002" evidence="6">
    <location>
        <begin position="17"/>
        <end position="915"/>
    </location>
</feature>
<gene>
    <name evidence="8" type="ORF">EZS28_000803</name>
</gene>
<evidence type="ECO:0000256" key="5">
    <source>
        <dbReference type="SAM" id="MobiDB-lite"/>
    </source>
</evidence>
<dbReference type="EMBL" id="SNRW01000074">
    <property type="protein sequence ID" value="KAA6403663.1"/>
    <property type="molecule type" value="Genomic_DNA"/>
</dbReference>
<dbReference type="FunFam" id="3.30.565.10:FF:000005">
    <property type="entry name" value="Heat shock protein 90"/>
    <property type="match status" value="1"/>
</dbReference>
<keyword evidence="4" id="KW-0143">Chaperone</keyword>
<feature type="domain" description="Histidine kinase/HSP90-like ATPase" evidence="7">
    <location>
        <begin position="45"/>
        <end position="204"/>
    </location>
</feature>
<dbReference type="InterPro" id="IPR037196">
    <property type="entry name" value="HSP90_C"/>
</dbReference>
<evidence type="ECO:0000259" key="7">
    <source>
        <dbReference type="SMART" id="SM00387"/>
    </source>
</evidence>
<dbReference type="InterPro" id="IPR003594">
    <property type="entry name" value="HATPase_dom"/>
</dbReference>
<dbReference type="NCBIfam" id="NF003555">
    <property type="entry name" value="PRK05218.1"/>
    <property type="match status" value="1"/>
</dbReference>
<dbReference type="GO" id="GO:0016887">
    <property type="term" value="F:ATP hydrolysis activity"/>
    <property type="evidence" value="ECO:0007669"/>
    <property type="project" value="InterPro"/>
</dbReference>
<evidence type="ECO:0000256" key="2">
    <source>
        <dbReference type="ARBA" id="ARBA00022741"/>
    </source>
</evidence>
<comment type="caution">
    <text evidence="8">The sequence shown here is derived from an EMBL/GenBank/DDBJ whole genome shotgun (WGS) entry which is preliminary data.</text>
</comment>
<protein>
    <submittedName>
        <fullName evidence="8">Putative Chaperone protein HtpG</fullName>
    </submittedName>
</protein>
<dbReference type="Gene3D" id="3.40.50.11260">
    <property type="match status" value="1"/>
</dbReference>
<comment type="similarity">
    <text evidence="1">Belongs to the heat shock protein 90 family.</text>
</comment>
<feature type="compositionally biased region" description="Acidic residues" evidence="5">
    <location>
        <begin position="868"/>
        <end position="893"/>
    </location>
</feature>
<organism evidence="8 9">
    <name type="scientific">Streblomastix strix</name>
    <dbReference type="NCBI Taxonomy" id="222440"/>
    <lineage>
        <taxon>Eukaryota</taxon>
        <taxon>Metamonada</taxon>
        <taxon>Preaxostyla</taxon>
        <taxon>Oxymonadida</taxon>
        <taxon>Streblomastigidae</taxon>
        <taxon>Streblomastix</taxon>
    </lineage>
</organism>
<dbReference type="Gene3D" id="3.30.230.80">
    <property type="match status" value="1"/>
</dbReference>
<dbReference type="Gene3D" id="3.30.565.10">
    <property type="entry name" value="Histidine kinase-like ATPase, C-terminal domain"/>
    <property type="match status" value="1"/>
</dbReference>
<dbReference type="PROSITE" id="PS00298">
    <property type="entry name" value="HSP90"/>
    <property type="match status" value="1"/>
</dbReference>
<dbReference type="Gene3D" id="1.20.120.790">
    <property type="entry name" value="Heat shock protein 90, C-terminal domain"/>
    <property type="match status" value="1"/>
</dbReference>
<sequence>MRILLFFFAFSLIAVCQDEDDAQHFDFSADVGRMMKILINSLYSNKDIFLRELISNCADAMNKVRFEALTNHDILGTGDMARLDIRIIVDKKANTVTIVDRGIGMSRDELVKNLGTIAHSGTQRFLTGVSNGTSAVDLIGQFGVGFYSSFLVADKVEVISKRKDGQQCIWTSNNAQSFEVHEDSQDSVDLQRGTKVILHLRDPTYADSKKIRDLAVHYSEYVNFPIYVRVEEEVGDQEDKKDQDEDDEEDQVEIPYDQYVTKRDIYEEEIDRDGSKKKKKIQYKYQHVNPRKAIWLRDPKEVTDDEYIEFYRSLVKDYKDKPLAWSHFSAEGDETSFKAIIFIPGSNQLGVDERGKQLIPALSLYVHRVLITDEFEEFIPQYLTFIKGIVDSDDLQLNVSREMLQESRQLKQIGKKIMRKIIQMLTEIAEAEEAESILRDEKILSSQDGQKEKEDKDSQGKEEKTKEQIKEKEKSKSKGKKKHSKEERGLEDDELDSDSKVKTLKMDPIEAYDRFIMLYGRYLKSGCMDDIPQRRKLSRLLRFHTTKTINEKTRPLSFDRYIDRMIPGQTDFFFISGDPATSNIMQSPFLLPYIRRGQEVFFMSDPVDELVLREMREYGDRTFNCITMVERKSQHTESEFEREKLKEWKKSFKPLSYFFKNVLGTNVERVEVSTRLAGDPETPVVISHVEGSASANLERYSQVMNRNNPSFPLYTSRRVLEINPANSLSKRMNEAVRIINEKQKKEAADEDYIDDDEDELMLEIEVELQRRLREKRKSENATEQELIESDRIFEKNRKDRKAAYQSSLQRKEKAKVQSSENIAKIETMANLMYETAVFECGYIVEDYNNYSDLIYQVLTKMTNLPNVPDDDISSEEDDDKKEEPEEADEEEEIIYDKKKDKKNEQASTSTKDKKK</sequence>
<keyword evidence="6" id="KW-0732">Signal</keyword>
<evidence type="ECO:0000256" key="4">
    <source>
        <dbReference type="ARBA" id="ARBA00023186"/>
    </source>
</evidence>
<feature type="region of interest" description="Disordered" evidence="5">
    <location>
        <begin position="864"/>
        <end position="915"/>
    </location>
</feature>